<dbReference type="EMBL" id="JAFFHA010000001">
    <property type="protein sequence ID" value="KAK4659752.1"/>
    <property type="molecule type" value="Genomic_DNA"/>
</dbReference>
<organism evidence="1 2">
    <name type="scientific">Podospora pseudocomata</name>
    <dbReference type="NCBI Taxonomy" id="2093779"/>
    <lineage>
        <taxon>Eukaryota</taxon>
        <taxon>Fungi</taxon>
        <taxon>Dikarya</taxon>
        <taxon>Ascomycota</taxon>
        <taxon>Pezizomycotina</taxon>
        <taxon>Sordariomycetes</taxon>
        <taxon>Sordariomycetidae</taxon>
        <taxon>Sordariales</taxon>
        <taxon>Podosporaceae</taxon>
        <taxon>Podospora</taxon>
    </lineage>
</organism>
<comment type="caution">
    <text evidence="1">The sequence shown here is derived from an EMBL/GenBank/DDBJ whole genome shotgun (WGS) entry which is preliminary data.</text>
</comment>
<sequence>MSTTAISFRLPKAASQGFQNAPAYDTHRPHTLKKPSLRYFPRWDYWASKIPRSSRLPLARGSSPSCLPTERRDSISLGKELKGVDVRDGHAGRLAVEDDEWADGYIAAQSFHWFANEETLKEAHRVLKKGRDNKSREWKATTTWEEKLNSWIYSISSDGQPRFRDGQRRSALDNQQLFALLLSEETVKWTVWLSEGALWSRINTLSQVAILEGSDREAAVRVFKEALQSPDVERNEKGEIALHGVTYFVWTKKLDSLRFLPIHQPPKLLSRISDPTPRPPDAVNNRLKLLNRQRYT</sequence>
<dbReference type="GeneID" id="87905731"/>
<evidence type="ECO:0000313" key="2">
    <source>
        <dbReference type="Proteomes" id="UP001323405"/>
    </source>
</evidence>
<keyword evidence="2" id="KW-1185">Reference proteome</keyword>
<evidence type="ECO:0000313" key="1">
    <source>
        <dbReference type="EMBL" id="KAK4659752.1"/>
    </source>
</evidence>
<dbReference type="Proteomes" id="UP001323405">
    <property type="component" value="Unassembled WGS sequence"/>
</dbReference>
<proteinExistence type="predicted"/>
<dbReference type="RefSeq" id="XP_062748722.1">
    <property type="nucleotide sequence ID" value="XM_062885824.1"/>
</dbReference>
<accession>A0ABR0GVP4</accession>
<reference evidence="1 2" key="1">
    <citation type="journal article" date="2023" name="bioRxiv">
        <title>High-quality genome assemblies of four members of thePodospora anserinaspecies complex.</title>
        <authorList>
            <person name="Ament-Velasquez S.L."/>
            <person name="Vogan A.A."/>
            <person name="Wallerman O."/>
            <person name="Hartmann F."/>
            <person name="Gautier V."/>
            <person name="Silar P."/>
            <person name="Giraud T."/>
            <person name="Johannesson H."/>
        </authorList>
    </citation>
    <scope>NUCLEOTIDE SEQUENCE [LARGE SCALE GENOMIC DNA]</scope>
    <source>
        <strain evidence="1 2">CBS 415.72m</strain>
    </source>
</reference>
<dbReference type="InterPro" id="IPR029063">
    <property type="entry name" value="SAM-dependent_MTases_sf"/>
</dbReference>
<evidence type="ECO:0008006" key="3">
    <source>
        <dbReference type="Google" id="ProtNLM"/>
    </source>
</evidence>
<name>A0ABR0GVP4_9PEZI</name>
<dbReference type="Gene3D" id="3.40.50.150">
    <property type="entry name" value="Vaccinia Virus protein VP39"/>
    <property type="match status" value="1"/>
</dbReference>
<gene>
    <name evidence="1" type="ORF">QC762_113990</name>
</gene>
<protein>
    <recommendedName>
        <fullName evidence="3">Methyltransferase type 11 domain-containing protein</fullName>
    </recommendedName>
</protein>